<organism evidence="9 10">
    <name type="scientific">Insulibacter thermoxylanivorax</name>
    <dbReference type="NCBI Taxonomy" id="2749268"/>
    <lineage>
        <taxon>Bacteria</taxon>
        <taxon>Bacillati</taxon>
        <taxon>Bacillota</taxon>
        <taxon>Bacilli</taxon>
        <taxon>Bacillales</taxon>
        <taxon>Paenibacillaceae</taxon>
        <taxon>Insulibacter</taxon>
    </lineage>
</organism>
<feature type="transmembrane region" description="Helical" evidence="7">
    <location>
        <begin position="12"/>
        <end position="31"/>
    </location>
</feature>
<name>A0A916QDH3_9BACL</name>
<evidence type="ECO:0000256" key="7">
    <source>
        <dbReference type="RuleBase" id="RU363032"/>
    </source>
</evidence>
<evidence type="ECO:0000313" key="9">
    <source>
        <dbReference type="EMBL" id="GFR38726.1"/>
    </source>
</evidence>
<dbReference type="GO" id="GO:0055085">
    <property type="term" value="P:transmembrane transport"/>
    <property type="evidence" value="ECO:0007669"/>
    <property type="project" value="InterPro"/>
</dbReference>
<dbReference type="Gene3D" id="1.10.3720.10">
    <property type="entry name" value="MetI-like"/>
    <property type="match status" value="1"/>
</dbReference>
<keyword evidence="2 7" id="KW-0813">Transport</keyword>
<evidence type="ECO:0000313" key="10">
    <source>
        <dbReference type="Proteomes" id="UP000654993"/>
    </source>
</evidence>
<evidence type="ECO:0000256" key="3">
    <source>
        <dbReference type="ARBA" id="ARBA00022475"/>
    </source>
</evidence>
<proteinExistence type="inferred from homology"/>
<dbReference type="EMBL" id="BMAQ01000026">
    <property type="protein sequence ID" value="GFR38726.1"/>
    <property type="molecule type" value="Genomic_DNA"/>
</dbReference>
<evidence type="ECO:0000256" key="5">
    <source>
        <dbReference type="ARBA" id="ARBA00022989"/>
    </source>
</evidence>
<dbReference type="SUPFAM" id="SSF161098">
    <property type="entry name" value="MetI-like"/>
    <property type="match status" value="1"/>
</dbReference>
<reference evidence="9" key="1">
    <citation type="submission" date="2020-08" db="EMBL/GenBank/DDBJ databases">
        <authorList>
            <person name="Uke A."/>
            <person name="Chhe C."/>
            <person name="Baramee S."/>
            <person name="Kosugi A."/>
        </authorList>
    </citation>
    <scope>NUCLEOTIDE SEQUENCE</scope>
    <source>
        <strain evidence="9">DA-C8</strain>
    </source>
</reference>
<dbReference type="InterPro" id="IPR000515">
    <property type="entry name" value="MetI-like"/>
</dbReference>
<dbReference type="PANTHER" id="PTHR43744">
    <property type="entry name" value="ABC TRANSPORTER PERMEASE PROTEIN MG189-RELATED-RELATED"/>
    <property type="match status" value="1"/>
</dbReference>
<keyword evidence="5 7" id="KW-1133">Transmembrane helix</keyword>
<gene>
    <name evidence="9" type="ORF">PRECH8_20220</name>
</gene>
<feature type="domain" description="ABC transmembrane type-1" evidence="8">
    <location>
        <begin position="73"/>
        <end position="262"/>
    </location>
</feature>
<feature type="transmembrane region" description="Helical" evidence="7">
    <location>
        <begin position="241"/>
        <end position="262"/>
    </location>
</feature>
<keyword evidence="10" id="KW-1185">Reference proteome</keyword>
<dbReference type="AlphaFoldDB" id="A0A916QDH3"/>
<dbReference type="RefSeq" id="WP_200966964.1">
    <property type="nucleotide sequence ID" value="NZ_BMAQ01000026.1"/>
</dbReference>
<evidence type="ECO:0000259" key="8">
    <source>
        <dbReference type="PROSITE" id="PS50928"/>
    </source>
</evidence>
<dbReference type="PROSITE" id="PS50928">
    <property type="entry name" value="ABC_TM1"/>
    <property type="match status" value="1"/>
</dbReference>
<feature type="transmembrane region" description="Helical" evidence="7">
    <location>
        <begin position="72"/>
        <end position="96"/>
    </location>
</feature>
<keyword evidence="3" id="KW-1003">Cell membrane</keyword>
<evidence type="ECO:0000256" key="6">
    <source>
        <dbReference type="ARBA" id="ARBA00023136"/>
    </source>
</evidence>
<evidence type="ECO:0000256" key="1">
    <source>
        <dbReference type="ARBA" id="ARBA00004651"/>
    </source>
</evidence>
<dbReference type="CDD" id="cd06261">
    <property type="entry name" value="TM_PBP2"/>
    <property type="match status" value="1"/>
</dbReference>
<comment type="similarity">
    <text evidence="7">Belongs to the binding-protein-dependent transport system permease family.</text>
</comment>
<dbReference type="Proteomes" id="UP000654993">
    <property type="component" value="Unassembled WGS sequence"/>
</dbReference>
<sequence>MRRLGPRAVSSALVHVLFITMTLLLLFPLYWMMSSSLKDKSEIFVKPPVWIPQVLQWNNFTELFTSYGYGRILWNSIFAAGMYTLGALTFLTMAGFAFAKYTFRGKNILFLFVLASLMIPIETSVIPLYMMYREIGLVNNLWGVILPGMAKAFGVFFMRQYCADFHDEILEAGRIDGCSELGMFARLVVPNLKPAFASLGIIFFVEQWNNFFWPSIVLRSMDQMTISVAIKALDSGVRTPYHLVMSASTLSVLPLIAVVLIFQKPFISGLMDGAVKG</sequence>
<reference evidence="9" key="2">
    <citation type="journal article" date="2021" name="Data Brief">
        <title>Draft genome sequence data of the facultative, thermophilic, xylanolytic bacterium Paenibacillus sp. strain DA-C8.</title>
        <authorList>
            <person name="Chhe C."/>
            <person name="Uke A."/>
            <person name="Baramee S."/>
            <person name="Ungkulpasvich U."/>
            <person name="Tachaapaikoon C."/>
            <person name="Pason P."/>
            <person name="Waeonukul R."/>
            <person name="Ratanakhanokchai K."/>
            <person name="Kosugi A."/>
        </authorList>
    </citation>
    <scope>NUCLEOTIDE SEQUENCE</scope>
    <source>
        <strain evidence="9">DA-C8</strain>
    </source>
</reference>
<feature type="transmembrane region" description="Helical" evidence="7">
    <location>
        <begin position="108"/>
        <end position="129"/>
    </location>
</feature>
<comment type="subcellular location">
    <subcellularLocation>
        <location evidence="1 7">Cell membrane</location>
        <topology evidence="1 7">Multi-pass membrane protein</topology>
    </subcellularLocation>
</comment>
<feature type="transmembrane region" description="Helical" evidence="7">
    <location>
        <begin position="141"/>
        <end position="162"/>
    </location>
</feature>
<dbReference type="Pfam" id="PF00528">
    <property type="entry name" value="BPD_transp_1"/>
    <property type="match status" value="1"/>
</dbReference>
<dbReference type="GO" id="GO:0005886">
    <property type="term" value="C:plasma membrane"/>
    <property type="evidence" value="ECO:0007669"/>
    <property type="project" value="UniProtKB-SubCell"/>
</dbReference>
<dbReference type="InterPro" id="IPR035906">
    <property type="entry name" value="MetI-like_sf"/>
</dbReference>
<keyword evidence="6 7" id="KW-0472">Membrane</keyword>
<evidence type="ECO:0000256" key="2">
    <source>
        <dbReference type="ARBA" id="ARBA00022448"/>
    </source>
</evidence>
<dbReference type="PANTHER" id="PTHR43744:SF12">
    <property type="entry name" value="ABC TRANSPORTER PERMEASE PROTEIN MG189-RELATED"/>
    <property type="match status" value="1"/>
</dbReference>
<evidence type="ECO:0000256" key="4">
    <source>
        <dbReference type="ARBA" id="ARBA00022692"/>
    </source>
</evidence>
<comment type="caution">
    <text evidence="9">The sequence shown here is derived from an EMBL/GenBank/DDBJ whole genome shotgun (WGS) entry which is preliminary data.</text>
</comment>
<protein>
    <submittedName>
        <fullName evidence="9">Sugar ABC transporter permease</fullName>
    </submittedName>
</protein>
<keyword evidence="4 7" id="KW-0812">Transmembrane</keyword>
<accession>A0A916QDH3</accession>